<keyword evidence="2" id="KW-1185">Reference proteome</keyword>
<sequence>MPPRLMVPIPVFPTMGQRICHLICFFPTHCLPALVSCRTKFAYPYGSRASVWALHLLSRNLLRIPFTKGVSKREASTNIRLRGPWAGQSV</sequence>
<protein>
    <submittedName>
        <fullName evidence="1">Uncharacterized protein</fullName>
    </submittedName>
</protein>
<dbReference type="EMBL" id="MU842952">
    <property type="protein sequence ID" value="KAK2024870.1"/>
    <property type="molecule type" value="Genomic_DNA"/>
</dbReference>
<accession>A0AAD9M0F4</accession>
<evidence type="ECO:0000313" key="2">
    <source>
        <dbReference type="Proteomes" id="UP001232148"/>
    </source>
</evidence>
<dbReference type="AlphaFoldDB" id="A0AAD9M0F4"/>
<name>A0AAD9M0F4_9PEZI</name>
<dbReference type="Proteomes" id="UP001232148">
    <property type="component" value="Unassembled WGS sequence"/>
</dbReference>
<reference evidence="1" key="1">
    <citation type="submission" date="2021-06" db="EMBL/GenBank/DDBJ databases">
        <title>Comparative genomics, transcriptomics and evolutionary studies reveal genomic signatures of adaptation to plant cell wall in hemibiotrophic fungi.</title>
        <authorList>
            <consortium name="DOE Joint Genome Institute"/>
            <person name="Baroncelli R."/>
            <person name="Diaz J.F."/>
            <person name="Benocci T."/>
            <person name="Peng M."/>
            <person name="Battaglia E."/>
            <person name="Haridas S."/>
            <person name="Andreopoulos W."/>
            <person name="Labutti K."/>
            <person name="Pangilinan J."/>
            <person name="Floch G.L."/>
            <person name="Makela M.R."/>
            <person name="Henrissat B."/>
            <person name="Grigoriev I.V."/>
            <person name="Crouch J.A."/>
            <person name="De Vries R.P."/>
            <person name="Sukno S.A."/>
            <person name="Thon M.R."/>
        </authorList>
    </citation>
    <scope>NUCLEOTIDE SEQUENCE</scope>
    <source>
        <strain evidence="1">MAFF235873</strain>
    </source>
</reference>
<organism evidence="1 2">
    <name type="scientific">Colletotrichum zoysiae</name>
    <dbReference type="NCBI Taxonomy" id="1216348"/>
    <lineage>
        <taxon>Eukaryota</taxon>
        <taxon>Fungi</taxon>
        <taxon>Dikarya</taxon>
        <taxon>Ascomycota</taxon>
        <taxon>Pezizomycotina</taxon>
        <taxon>Sordariomycetes</taxon>
        <taxon>Hypocreomycetidae</taxon>
        <taxon>Glomerellales</taxon>
        <taxon>Glomerellaceae</taxon>
        <taxon>Colletotrichum</taxon>
        <taxon>Colletotrichum graminicola species complex</taxon>
    </lineage>
</organism>
<comment type="caution">
    <text evidence="1">The sequence shown here is derived from an EMBL/GenBank/DDBJ whole genome shotgun (WGS) entry which is preliminary data.</text>
</comment>
<gene>
    <name evidence="1" type="ORF">LX32DRAFT_81100</name>
</gene>
<proteinExistence type="predicted"/>
<evidence type="ECO:0000313" key="1">
    <source>
        <dbReference type="EMBL" id="KAK2024870.1"/>
    </source>
</evidence>